<name>A0A9W9W4A9_9EURO</name>
<feature type="region of interest" description="Disordered" evidence="1">
    <location>
        <begin position="98"/>
        <end position="125"/>
    </location>
</feature>
<feature type="compositionally biased region" description="Basic and acidic residues" evidence="1">
    <location>
        <begin position="204"/>
        <end position="229"/>
    </location>
</feature>
<evidence type="ECO:0000313" key="3">
    <source>
        <dbReference type="Proteomes" id="UP001147747"/>
    </source>
</evidence>
<dbReference type="RefSeq" id="XP_056490496.1">
    <property type="nucleotide sequence ID" value="XM_056627762.1"/>
</dbReference>
<protein>
    <submittedName>
        <fullName evidence="2">Uncharacterized protein</fullName>
    </submittedName>
</protein>
<accession>A0A9W9W4A9</accession>
<feature type="compositionally biased region" description="Basic and acidic residues" evidence="1">
    <location>
        <begin position="8"/>
        <end position="23"/>
    </location>
</feature>
<organism evidence="2 3">
    <name type="scientific">Penicillium cosmopolitanum</name>
    <dbReference type="NCBI Taxonomy" id="1131564"/>
    <lineage>
        <taxon>Eukaryota</taxon>
        <taxon>Fungi</taxon>
        <taxon>Dikarya</taxon>
        <taxon>Ascomycota</taxon>
        <taxon>Pezizomycotina</taxon>
        <taxon>Eurotiomycetes</taxon>
        <taxon>Eurotiomycetidae</taxon>
        <taxon>Eurotiales</taxon>
        <taxon>Aspergillaceae</taxon>
        <taxon>Penicillium</taxon>
    </lineage>
</organism>
<feature type="region of interest" description="Disordered" evidence="1">
    <location>
        <begin position="1"/>
        <end position="51"/>
    </location>
</feature>
<reference evidence="2" key="1">
    <citation type="submission" date="2022-12" db="EMBL/GenBank/DDBJ databases">
        <authorList>
            <person name="Petersen C."/>
        </authorList>
    </citation>
    <scope>NUCLEOTIDE SEQUENCE</scope>
    <source>
        <strain evidence="2">IBT 29677</strain>
    </source>
</reference>
<dbReference type="EMBL" id="JAPZBU010000005">
    <property type="protein sequence ID" value="KAJ5403254.1"/>
    <property type="molecule type" value="Genomic_DNA"/>
</dbReference>
<feature type="compositionally biased region" description="Low complexity" evidence="1">
    <location>
        <begin position="270"/>
        <end position="282"/>
    </location>
</feature>
<evidence type="ECO:0000256" key="1">
    <source>
        <dbReference type="SAM" id="MobiDB-lite"/>
    </source>
</evidence>
<proteinExistence type="predicted"/>
<feature type="region of interest" description="Disordered" evidence="1">
    <location>
        <begin position="174"/>
        <end position="306"/>
    </location>
</feature>
<sequence>MGIPMWREPSEADNTKTTLEKDSSAAARSSIRRQPTIRRASRHSSRARGGGVLTTLQSQLLDEIHRDYGIGHRQSAVRSPVLNLGVSEDGLDLDTTRREALNRSSARPNPPRRDHSHSSRRSRITRDEALANILASPDSPPHGRTGSPFLTPNFPPAIYHSSHPSIDGIRLPPLIRSDGRSREPTAHIPSVLLRDYRTGNGPVRPRESAIDGLGDRQRSLSPDGDRDAWETLLSTITPDANLPSTDTSFSSNSASATDAPRTGTSRNSANSSQTQPSSLNSSHPMASLDPYPDHLNPCDFSSDDEDTPVNYHRVLTPSGLQMPLRRSAGLHSTISGHPPIPTISFSFSDNSNESDIHQMQAILEPTRSPGGHPR</sequence>
<feature type="compositionally biased region" description="Basic residues" evidence="1">
    <location>
        <begin position="35"/>
        <end position="46"/>
    </location>
</feature>
<reference evidence="2" key="2">
    <citation type="journal article" date="2023" name="IMA Fungus">
        <title>Comparative genomic study of the Penicillium genus elucidates a diverse pangenome and 15 lateral gene transfer events.</title>
        <authorList>
            <person name="Petersen C."/>
            <person name="Sorensen T."/>
            <person name="Nielsen M.R."/>
            <person name="Sondergaard T.E."/>
            <person name="Sorensen J.L."/>
            <person name="Fitzpatrick D.A."/>
            <person name="Frisvad J.C."/>
            <person name="Nielsen K.L."/>
        </authorList>
    </citation>
    <scope>NUCLEOTIDE SEQUENCE</scope>
    <source>
        <strain evidence="2">IBT 29677</strain>
    </source>
</reference>
<comment type="caution">
    <text evidence="2">The sequence shown here is derived from an EMBL/GenBank/DDBJ whole genome shotgun (WGS) entry which is preliminary data.</text>
</comment>
<dbReference type="OrthoDB" id="3946700at2759"/>
<dbReference type="Proteomes" id="UP001147747">
    <property type="component" value="Unassembled WGS sequence"/>
</dbReference>
<dbReference type="GeneID" id="81366742"/>
<feature type="compositionally biased region" description="Low complexity" evidence="1">
    <location>
        <begin position="244"/>
        <end position="259"/>
    </location>
</feature>
<evidence type="ECO:0000313" key="2">
    <source>
        <dbReference type="EMBL" id="KAJ5403254.1"/>
    </source>
</evidence>
<gene>
    <name evidence="2" type="ORF">N7509_003125</name>
</gene>
<keyword evidence="3" id="KW-1185">Reference proteome</keyword>
<dbReference type="AlphaFoldDB" id="A0A9W9W4A9"/>
<feature type="compositionally biased region" description="Low complexity" evidence="1">
    <location>
        <begin position="24"/>
        <end position="33"/>
    </location>
</feature>